<name>A0ABU5ICZ9_9BURK</name>
<sequence>MSPADYVPVPRRAAAEQMSKIDRVDRQLEALLALLAAAGENRLAASHVHELLLPTRNDLAAAAEAWHRILGH</sequence>
<comment type="caution">
    <text evidence="1">The sequence shown here is derived from an EMBL/GenBank/DDBJ whole genome shotgun (WGS) entry which is preliminary data.</text>
</comment>
<protein>
    <submittedName>
        <fullName evidence="1">Uncharacterized protein</fullName>
    </submittedName>
</protein>
<gene>
    <name evidence="1" type="ORF">SM757_10365</name>
</gene>
<accession>A0ABU5ICZ9</accession>
<organism evidence="1 2">
    <name type="scientific">Azohydromonas lata</name>
    <dbReference type="NCBI Taxonomy" id="45677"/>
    <lineage>
        <taxon>Bacteria</taxon>
        <taxon>Pseudomonadati</taxon>
        <taxon>Pseudomonadota</taxon>
        <taxon>Betaproteobacteria</taxon>
        <taxon>Burkholderiales</taxon>
        <taxon>Sphaerotilaceae</taxon>
        <taxon>Azohydromonas</taxon>
    </lineage>
</organism>
<keyword evidence="2" id="KW-1185">Reference proteome</keyword>
<proteinExistence type="predicted"/>
<evidence type="ECO:0000313" key="2">
    <source>
        <dbReference type="Proteomes" id="UP001293718"/>
    </source>
</evidence>
<dbReference type="Proteomes" id="UP001293718">
    <property type="component" value="Unassembled WGS sequence"/>
</dbReference>
<reference evidence="1 2" key="1">
    <citation type="submission" date="2023-11" db="EMBL/GenBank/DDBJ databases">
        <title>Draft genome of Azohydromonas lata strain H1 (DSM1123), a polyhydroxyalkanoate producer.</title>
        <authorList>
            <person name="Traversa D."/>
            <person name="D'Addabbo P."/>
            <person name="Pazzani C."/>
            <person name="Manzari C."/>
            <person name="Chiara M."/>
            <person name="Scrascia M."/>
        </authorList>
    </citation>
    <scope>NUCLEOTIDE SEQUENCE [LARGE SCALE GENOMIC DNA]</scope>
    <source>
        <strain evidence="1 2">H1</strain>
    </source>
</reference>
<dbReference type="RefSeq" id="WP_322465400.1">
    <property type="nucleotide sequence ID" value="NZ_JAXOJX010000013.1"/>
</dbReference>
<dbReference type="EMBL" id="JAXOJX010000013">
    <property type="protein sequence ID" value="MDZ5456971.1"/>
    <property type="molecule type" value="Genomic_DNA"/>
</dbReference>
<evidence type="ECO:0000313" key="1">
    <source>
        <dbReference type="EMBL" id="MDZ5456971.1"/>
    </source>
</evidence>